<evidence type="ECO:0000313" key="2">
    <source>
        <dbReference type="Proteomes" id="UP000756921"/>
    </source>
</evidence>
<comment type="caution">
    <text evidence="1">The sequence shown here is derived from an EMBL/GenBank/DDBJ whole genome shotgun (WGS) entry which is preliminary data.</text>
</comment>
<dbReference type="Proteomes" id="UP000756921">
    <property type="component" value="Unassembled WGS sequence"/>
</dbReference>
<name>A0A9P6GBE7_9PLEO</name>
<keyword evidence="2" id="KW-1185">Reference proteome</keyword>
<organism evidence="1 2">
    <name type="scientific">Paraphaeosphaeria minitans</name>
    <dbReference type="NCBI Taxonomy" id="565426"/>
    <lineage>
        <taxon>Eukaryota</taxon>
        <taxon>Fungi</taxon>
        <taxon>Dikarya</taxon>
        <taxon>Ascomycota</taxon>
        <taxon>Pezizomycotina</taxon>
        <taxon>Dothideomycetes</taxon>
        <taxon>Pleosporomycetidae</taxon>
        <taxon>Pleosporales</taxon>
        <taxon>Massarineae</taxon>
        <taxon>Didymosphaeriaceae</taxon>
        <taxon>Paraphaeosphaeria</taxon>
    </lineage>
</organism>
<dbReference type="OrthoDB" id="3782375at2759"/>
<dbReference type="AlphaFoldDB" id="A0A9P6GBE7"/>
<accession>A0A9P6GBE7</accession>
<protein>
    <submittedName>
        <fullName evidence="1">Uncharacterized protein</fullName>
    </submittedName>
</protein>
<sequence>MAKAPNELLITTATVTPTLILGIPVIIGAIVLENTYVPGIVLGLKSIDAGSSGPKTLTFHLQTNLDDTVRASTIYILTRTKSSSLPLYHPSAHESARTYRGVRRAKYADPGDIYSDEEVGRYDNHVRGTGVSLARTQSGWTMQASSGHVTVKTMV</sequence>
<dbReference type="EMBL" id="WJXW01000010">
    <property type="protein sequence ID" value="KAF9732447.1"/>
    <property type="molecule type" value="Genomic_DNA"/>
</dbReference>
<proteinExistence type="predicted"/>
<reference evidence="1" key="1">
    <citation type="journal article" date="2020" name="Mol. Plant Microbe Interact.">
        <title>Genome Sequence of the Biocontrol Agent Coniothyrium minitans strain Conio (IMI 134523).</title>
        <authorList>
            <person name="Patel D."/>
            <person name="Shittu T.A."/>
            <person name="Baroncelli R."/>
            <person name="Muthumeenakshi S."/>
            <person name="Osborne T.H."/>
            <person name="Janganan T.K."/>
            <person name="Sreenivasaprasad S."/>
        </authorList>
    </citation>
    <scope>NUCLEOTIDE SEQUENCE</scope>
    <source>
        <strain evidence="1">Conio</strain>
    </source>
</reference>
<gene>
    <name evidence="1" type="ORF">PMIN01_09305</name>
</gene>
<evidence type="ECO:0000313" key="1">
    <source>
        <dbReference type="EMBL" id="KAF9732447.1"/>
    </source>
</evidence>